<dbReference type="EMBL" id="OU594943">
    <property type="protein sequence ID" value="CAG9284616.1"/>
    <property type="molecule type" value="Genomic_DNA"/>
</dbReference>
<evidence type="ECO:0000313" key="1">
    <source>
        <dbReference type="EMBL" id="CAG9284616.1"/>
    </source>
</evidence>
<organism evidence="1">
    <name type="scientific">Phaeodactylum tricornutum</name>
    <name type="common">Diatom</name>
    <dbReference type="NCBI Taxonomy" id="2850"/>
    <lineage>
        <taxon>Eukaryota</taxon>
        <taxon>Sar</taxon>
        <taxon>Stramenopiles</taxon>
        <taxon>Ochrophyta</taxon>
        <taxon>Bacillariophyta</taxon>
        <taxon>Bacillariophyceae</taxon>
        <taxon>Bacillariophycidae</taxon>
        <taxon>Naviculales</taxon>
        <taxon>Phaeodactylaceae</taxon>
        <taxon>Phaeodactylum</taxon>
    </lineage>
</organism>
<gene>
    <name evidence="1" type="ORF">PTTT1_LOCUS26499</name>
</gene>
<dbReference type="Gene3D" id="3.40.30.10">
    <property type="entry name" value="Glutaredoxin"/>
    <property type="match status" value="1"/>
</dbReference>
<proteinExistence type="predicted"/>
<dbReference type="AlphaFoldDB" id="A0A8J9T773"/>
<accession>A0A8J9T773</accession>
<reference evidence="1" key="1">
    <citation type="submission" date="2022-02" db="EMBL/GenBank/DDBJ databases">
        <authorList>
            <person name="Giguere J D."/>
        </authorList>
    </citation>
    <scope>NUCLEOTIDE SEQUENCE</scope>
    <source>
        <strain evidence="1">CCAP 1055/1</strain>
    </source>
</reference>
<protein>
    <submittedName>
        <fullName evidence="1">Uncharacterized protein</fullName>
    </submittedName>
</protein>
<name>A0A8J9T773_PHATR</name>
<dbReference type="Proteomes" id="UP000836788">
    <property type="component" value="Chromosome 2"/>
</dbReference>
<sequence length="53" mass="5837">MGGEYKKQVLVLVSNTNFNRGQVQNQNRAVSLLNARGISFETLDGADPTNKEL</sequence>
<feature type="non-terminal residue" evidence="1">
    <location>
        <position position="53"/>
    </location>
</feature>